<proteinExistence type="predicted"/>
<keyword evidence="1" id="KW-1133">Transmembrane helix</keyword>
<gene>
    <name evidence="2" type="ORF">Ahy_B05g078663</name>
</gene>
<comment type="caution">
    <text evidence="2">The sequence shown here is derived from an EMBL/GenBank/DDBJ whole genome shotgun (WGS) entry which is preliminary data.</text>
</comment>
<reference evidence="2 3" key="1">
    <citation type="submission" date="2019-01" db="EMBL/GenBank/DDBJ databases">
        <title>Sequencing of cultivated peanut Arachis hypogaea provides insights into genome evolution and oil improvement.</title>
        <authorList>
            <person name="Chen X."/>
        </authorList>
    </citation>
    <scope>NUCLEOTIDE SEQUENCE [LARGE SCALE GENOMIC DNA]</scope>
    <source>
        <strain evidence="3">cv. Fuhuasheng</strain>
        <tissue evidence="2">Leaves</tissue>
    </source>
</reference>
<dbReference type="Proteomes" id="UP000289738">
    <property type="component" value="Chromosome B05"/>
</dbReference>
<feature type="transmembrane region" description="Helical" evidence="1">
    <location>
        <begin position="86"/>
        <end position="105"/>
    </location>
</feature>
<evidence type="ECO:0000313" key="2">
    <source>
        <dbReference type="EMBL" id="RYR10186.1"/>
    </source>
</evidence>
<evidence type="ECO:0000256" key="1">
    <source>
        <dbReference type="SAM" id="Phobius"/>
    </source>
</evidence>
<organism evidence="2 3">
    <name type="scientific">Arachis hypogaea</name>
    <name type="common">Peanut</name>
    <dbReference type="NCBI Taxonomy" id="3818"/>
    <lineage>
        <taxon>Eukaryota</taxon>
        <taxon>Viridiplantae</taxon>
        <taxon>Streptophyta</taxon>
        <taxon>Embryophyta</taxon>
        <taxon>Tracheophyta</taxon>
        <taxon>Spermatophyta</taxon>
        <taxon>Magnoliopsida</taxon>
        <taxon>eudicotyledons</taxon>
        <taxon>Gunneridae</taxon>
        <taxon>Pentapetalae</taxon>
        <taxon>rosids</taxon>
        <taxon>fabids</taxon>
        <taxon>Fabales</taxon>
        <taxon>Fabaceae</taxon>
        <taxon>Papilionoideae</taxon>
        <taxon>50 kb inversion clade</taxon>
        <taxon>dalbergioids sensu lato</taxon>
        <taxon>Dalbergieae</taxon>
        <taxon>Pterocarpus clade</taxon>
        <taxon>Arachis</taxon>
    </lineage>
</organism>
<sequence length="269" mass="30509">MGAITAVRRTWASLFILSEFSKSPIPVFSQTHQSQTRNFFLKHPSSLSARCRASYRLRLLSAYCRLCLISAHCRVHMLSPRRRRRLLSACGRLFLLTLLAVVLAISDQRGRAQSLNFSVAASRRPSSPLRRSRLLLHHRAARIFRCASPWLGSCLPLLCVRPNCNGYFLLILTLSASCFLWLWFCDRNTVTFYWNTEALVLLLNFCREYLILDCCCCFNVVAAELELNHGCCLISTTAVCLYWCNDAFKGIEAAVGVSGKCVQNQSLFH</sequence>
<evidence type="ECO:0000313" key="3">
    <source>
        <dbReference type="Proteomes" id="UP000289738"/>
    </source>
</evidence>
<keyword evidence="1" id="KW-0472">Membrane</keyword>
<keyword evidence="3" id="KW-1185">Reference proteome</keyword>
<feature type="transmembrane region" description="Helical" evidence="1">
    <location>
        <begin position="166"/>
        <end position="184"/>
    </location>
</feature>
<dbReference type="AlphaFoldDB" id="A0A444Z7N3"/>
<accession>A0A444Z7N3</accession>
<name>A0A444Z7N3_ARAHY</name>
<keyword evidence="1" id="KW-0812">Transmembrane</keyword>
<protein>
    <submittedName>
        <fullName evidence="2">Uncharacterized protein</fullName>
    </submittedName>
</protein>
<dbReference type="EMBL" id="SDMP01000015">
    <property type="protein sequence ID" value="RYR10186.1"/>
    <property type="molecule type" value="Genomic_DNA"/>
</dbReference>